<evidence type="ECO:0008006" key="6">
    <source>
        <dbReference type="Google" id="ProtNLM"/>
    </source>
</evidence>
<evidence type="ECO:0000259" key="2">
    <source>
        <dbReference type="Pfam" id="PF04782"/>
    </source>
</evidence>
<feature type="domain" description="DUF632" evidence="2">
    <location>
        <begin position="528"/>
        <end position="825"/>
    </location>
</feature>
<dbReference type="PANTHER" id="PTHR21450">
    <property type="entry name" value="PROTEIN ALTERED PHOSPHATE STARVATION RESPONSE 1"/>
    <property type="match status" value="1"/>
</dbReference>
<evidence type="ECO:0000313" key="4">
    <source>
        <dbReference type="EMBL" id="TVU04637.1"/>
    </source>
</evidence>
<feature type="domain" description="DUF630" evidence="3">
    <location>
        <begin position="1"/>
        <end position="64"/>
    </location>
</feature>
<evidence type="ECO:0000259" key="3">
    <source>
        <dbReference type="Pfam" id="PF04783"/>
    </source>
</evidence>
<dbReference type="OrthoDB" id="658187at2759"/>
<feature type="region of interest" description="Disordered" evidence="1">
    <location>
        <begin position="410"/>
        <end position="487"/>
    </location>
</feature>
<feature type="compositionally biased region" description="Low complexity" evidence="1">
    <location>
        <begin position="333"/>
        <end position="346"/>
    </location>
</feature>
<name>A0A5J9T080_9POAL</name>
<dbReference type="Gramene" id="TVU04637">
    <property type="protein sequence ID" value="TVU04637"/>
    <property type="gene ID" value="EJB05_47763"/>
</dbReference>
<dbReference type="InterPro" id="IPR006868">
    <property type="entry name" value="DUF630"/>
</dbReference>
<evidence type="ECO:0000313" key="5">
    <source>
        <dbReference type="Proteomes" id="UP000324897"/>
    </source>
</evidence>
<proteinExistence type="predicted"/>
<dbReference type="Pfam" id="PF04783">
    <property type="entry name" value="DUF630"/>
    <property type="match status" value="1"/>
</dbReference>
<evidence type="ECO:0000256" key="1">
    <source>
        <dbReference type="SAM" id="MobiDB-lite"/>
    </source>
</evidence>
<dbReference type="Pfam" id="PF04782">
    <property type="entry name" value="DUF632"/>
    <property type="match status" value="1"/>
</dbReference>
<feature type="compositionally biased region" description="Pro residues" evidence="1">
    <location>
        <begin position="180"/>
        <end position="201"/>
    </location>
</feature>
<feature type="non-terminal residue" evidence="4">
    <location>
        <position position="1"/>
    </location>
</feature>
<reference evidence="4 5" key="1">
    <citation type="journal article" date="2019" name="Sci. Rep.">
        <title>A high-quality genome of Eragrostis curvula grass provides insights into Poaceae evolution and supports new strategies to enhance forage quality.</title>
        <authorList>
            <person name="Carballo J."/>
            <person name="Santos B.A.C.M."/>
            <person name="Zappacosta D."/>
            <person name="Garbus I."/>
            <person name="Selva J.P."/>
            <person name="Gallo C.A."/>
            <person name="Diaz A."/>
            <person name="Albertini E."/>
            <person name="Caccamo M."/>
            <person name="Echenique V."/>
        </authorList>
    </citation>
    <scope>NUCLEOTIDE SEQUENCE [LARGE SCALE GENOMIC DNA]</scope>
    <source>
        <strain evidence="5">cv. Victoria</strain>
        <tissue evidence="4">Leaf</tissue>
    </source>
</reference>
<sequence length="964" mass="106077">MGCAHSKLPRQLRRAEESAPVAHCRDRSALLAEAIRRRYELADAHRAYAASLRAAGAGLHDFLRAVQDAAPPTPQQPRPATDVRLPARRKRAGAAPARVDADGVGEDGGHIQFPPDEDDDVDDGHIVFPPEEEGSSSDDGHIVFPAEPDEEEAETAEEPAAAEPDEAEDEEPEGEEEDPPVPVVPEEPMIQPAPPARPPPLQMAAPYGHGYPPPPYTYAPPTPYTYGPDPGASSSYGGGYGPNPGPSYAYSSGYVDGADTGGGGYGYNLVSSVNYARSEPPSPAFSYEHHPQVNTGNVVHHQYQHDGADGRPTPTSSYYGGYPYQYPLGTGGFSSPVAAAASSDQPPATPSPPRAPTWDLLNPFETFQNYYPELPVAMVNCTSTIRSSTDPHDEDEEADADMPELEAISDLEEGDDEPGEIVVEEEENVDEVAVEDANKLDKEEEKRSSAAEEEDLDSKSMLSADNRSVVSEQSSDLSADAGGSATRTTAHALDEIVVEEQLMNDHSTVAEPPAVPEPPVKLYQDDVEVVQEMKDQFDRAAMSAYEVCKALEVGKLPYNQYNSAPKVSSMTMICGFPKMANKKKPLQFEEEKAMESGNLSSTLQKLYMWEKKLLEELKVEEKIRTLYAQKYEERKSLYITGAENYKLEAADIVIRKLATKISVAIQVIKSISNNINKLRDEELWPQTQELIKGFMQMWHTMSECHHIQCHALSQAQNIDSAIAAASFGEAQIDLVKQLELQLLDMTTSFVVWFNAQRSYASTLNEWLKKGVEYVPEVTEDGVPPFSPGRLGAPPVFTLCNNWATSMARISHMEAVGTMHAFASSVLLIWERQRSEWKHVMLADKDIGYLRWMERDEMSMRKVVDERKKKLAHGISLSTLHDGVPDASLQSCMCRFLEAMETFAGACTEAYKGLLVQAEEEKEQSSSHVEMDACMRKGIDDDVRGFKGPATKEGNVRWPLSDLTN</sequence>
<dbReference type="AlphaFoldDB" id="A0A5J9T080"/>
<feature type="compositionally biased region" description="Low complexity" evidence="1">
    <location>
        <begin position="474"/>
        <end position="485"/>
    </location>
</feature>
<gene>
    <name evidence="4" type="ORF">EJB05_47763</name>
</gene>
<dbReference type="Proteomes" id="UP000324897">
    <property type="component" value="Unassembled WGS sequence"/>
</dbReference>
<dbReference type="InterPro" id="IPR006867">
    <property type="entry name" value="DUF632"/>
</dbReference>
<feature type="compositionally biased region" description="Basic and acidic residues" evidence="1">
    <location>
        <begin position="436"/>
        <end position="450"/>
    </location>
</feature>
<keyword evidence="5" id="KW-1185">Reference proteome</keyword>
<dbReference type="EMBL" id="RWGY01000051">
    <property type="protein sequence ID" value="TVU04637.1"/>
    <property type="molecule type" value="Genomic_DNA"/>
</dbReference>
<feature type="compositionally biased region" description="Acidic residues" evidence="1">
    <location>
        <begin position="163"/>
        <end position="179"/>
    </location>
</feature>
<comment type="caution">
    <text evidence="4">The sequence shown here is derived from an EMBL/GenBank/DDBJ whole genome shotgun (WGS) entry which is preliminary data.</text>
</comment>
<organism evidence="4 5">
    <name type="scientific">Eragrostis curvula</name>
    <name type="common">weeping love grass</name>
    <dbReference type="NCBI Taxonomy" id="38414"/>
    <lineage>
        <taxon>Eukaryota</taxon>
        <taxon>Viridiplantae</taxon>
        <taxon>Streptophyta</taxon>
        <taxon>Embryophyta</taxon>
        <taxon>Tracheophyta</taxon>
        <taxon>Spermatophyta</taxon>
        <taxon>Magnoliopsida</taxon>
        <taxon>Liliopsida</taxon>
        <taxon>Poales</taxon>
        <taxon>Poaceae</taxon>
        <taxon>PACMAD clade</taxon>
        <taxon>Chloridoideae</taxon>
        <taxon>Eragrostideae</taxon>
        <taxon>Eragrostidinae</taxon>
        <taxon>Eragrostis</taxon>
    </lineage>
</organism>
<protein>
    <recommendedName>
        <fullName evidence="6">DUF632 domain-containing protein</fullName>
    </recommendedName>
</protein>
<dbReference type="PANTHER" id="PTHR21450:SF48">
    <property type="entry name" value="OS08G0551200 PROTEIN"/>
    <property type="match status" value="1"/>
</dbReference>
<feature type="compositionally biased region" description="Acidic residues" evidence="1">
    <location>
        <begin position="147"/>
        <end position="157"/>
    </location>
</feature>
<accession>A0A5J9T080</accession>
<feature type="compositionally biased region" description="Polar residues" evidence="1">
    <location>
        <begin position="460"/>
        <end position="473"/>
    </location>
</feature>
<feature type="region of interest" description="Disordered" evidence="1">
    <location>
        <begin position="69"/>
        <end position="214"/>
    </location>
</feature>
<feature type="compositionally biased region" description="Acidic residues" evidence="1">
    <location>
        <begin position="410"/>
        <end position="434"/>
    </location>
</feature>
<feature type="region of interest" description="Disordered" evidence="1">
    <location>
        <begin position="333"/>
        <end position="357"/>
    </location>
</feature>